<proteinExistence type="predicted"/>
<reference evidence="1 2" key="1">
    <citation type="submission" date="2024-09" db="EMBL/GenBank/DDBJ databases">
        <title>Chromosome-scale assembly of Riccia fluitans.</title>
        <authorList>
            <person name="Paukszto L."/>
            <person name="Sawicki J."/>
            <person name="Karawczyk K."/>
            <person name="Piernik-Szablinska J."/>
            <person name="Szczecinska M."/>
            <person name="Mazdziarz M."/>
        </authorList>
    </citation>
    <scope>NUCLEOTIDE SEQUENCE [LARGE SCALE GENOMIC DNA]</scope>
    <source>
        <strain evidence="1">Rf_01</strain>
        <tissue evidence="1">Aerial parts of the thallus</tissue>
    </source>
</reference>
<keyword evidence="2" id="KW-1185">Reference proteome</keyword>
<sequence length="154" mass="17324">MGRFSPPNLSRSFSRPPIAEPPAVSTWAAIDCTIKVAASFLSISSSEKRMRRVLLGLRGHGLGNLVACHGAEAPLALHLDREVRGMAFDFYKSRQVSRVFMVALHLEGFPREEGREERDEMRSSTQTIRMKVLGSEADEETIFLIWHLPTNSIW</sequence>
<organism evidence="1 2">
    <name type="scientific">Riccia fluitans</name>
    <dbReference type="NCBI Taxonomy" id="41844"/>
    <lineage>
        <taxon>Eukaryota</taxon>
        <taxon>Viridiplantae</taxon>
        <taxon>Streptophyta</taxon>
        <taxon>Embryophyta</taxon>
        <taxon>Marchantiophyta</taxon>
        <taxon>Marchantiopsida</taxon>
        <taxon>Marchantiidae</taxon>
        <taxon>Marchantiales</taxon>
        <taxon>Ricciaceae</taxon>
        <taxon>Riccia</taxon>
    </lineage>
</organism>
<accession>A0ABD1YII0</accession>
<dbReference type="EMBL" id="JBHFFA010000004">
    <property type="protein sequence ID" value="KAL2629287.1"/>
    <property type="molecule type" value="Genomic_DNA"/>
</dbReference>
<protein>
    <submittedName>
        <fullName evidence="1">Uncharacterized protein</fullName>
    </submittedName>
</protein>
<dbReference type="Proteomes" id="UP001605036">
    <property type="component" value="Unassembled WGS sequence"/>
</dbReference>
<gene>
    <name evidence="1" type="ORF">R1flu_013973</name>
</gene>
<dbReference type="AlphaFoldDB" id="A0ABD1YII0"/>
<evidence type="ECO:0000313" key="2">
    <source>
        <dbReference type="Proteomes" id="UP001605036"/>
    </source>
</evidence>
<name>A0ABD1YII0_9MARC</name>
<evidence type="ECO:0000313" key="1">
    <source>
        <dbReference type="EMBL" id="KAL2629287.1"/>
    </source>
</evidence>
<comment type="caution">
    <text evidence="1">The sequence shown here is derived from an EMBL/GenBank/DDBJ whole genome shotgun (WGS) entry which is preliminary data.</text>
</comment>